<feature type="compositionally biased region" description="Low complexity" evidence="1">
    <location>
        <begin position="296"/>
        <end position="306"/>
    </location>
</feature>
<dbReference type="EMBL" id="JAABOE010000175">
    <property type="protein sequence ID" value="KAF3159978.1"/>
    <property type="molecule type" value="Genomic_DNA"/>
</dbReference>
<organism evidence="3 4">
    <name type="scientific">Orbilia oligospora</name>
    <name type="common">Nematode-trapping fungus</name>
    <name type="synonym">Arthrobotrys oligospora</name>
    <dbReference type="NCBI Taxonomy" id="2813651"/>
    <lineage>
        <taxon>Eukaryota</taxon>
        <taxon>Fungi</taxon>
        <taxon>Dikarya</taxon>
        <taxon>Ascomycota</taxon>
        <taxon>Pezizomycotina</taxon>
        <taxon>Orbiliomycetes</taxon>
        <taxon>Orbiliales</taxon>
        <taxon>Orbiliaceae</taxon>
        <taxon>Orbilia</taxon>
    </lineage>
</organism>
<feature type="region of interest" description="Disordered" evidence="1">
    <location>
        <begin position="211"/>
        <end position="257"/>
    </location>
</feature>
<feature type="compositionally biased region" description="Low complexity" evidence="1">
    <location>
        <begin position="240"/>
        <end position="251"/>
    </location>
</feature>
<keyword evidence="2" id="KW-1133">Transmembrane helix</keyword>
<feature type="region of interest" description="Disordered" evidence="1">
    <location>
        <begin position="296"/>
        <end position="359"/>
    </location>
</feature>
<dbReference type="Proteomes" id="UP000479691">
    <property type="component" value="Unassembled WGS sequence"/>
</dbReference>
<keyword evidence="2" id="KW-0472">Membrane</keyword>
<feature type="compositionally biased region" description="Acidic residues" evidence="1">
    <location>
        <begin position="307"/>
        <end position="324"/>
    </location>
</feature>
<sequence length="359" mass="40830">MHTTYLHLQNPTLPTHPHAHQQYHHPHHRLLPVPSTGIITITVLLLLLTFYHFLFTNLNSFPPRITHHLEHQHQHQHQHQSLLQPRDYTPPLSLKLRCPYLYFIETYLKHKYNEDKGEPTKTTTSFPCHSPTQAPTVQYSLQSSSPSPSSRNHSLPDIRSYTPHNFDPDYNAKDTFSINTSLLYPHSTISNPASSFLSNYNIPSTLRTTTTYKSATSTSTSTSTSSPWNPQRPKSPAPSPSSSQPLSQPRSPTEHPILKESTFSTTLTILLTLLLISLNVFICTFLYQRHRLLQNNNNRADNNNTPDDGDNNNEADDNADDDDDGKYGNITIQLDPEDPEVFNLPNLNNTGNYNKKNPR</sequence>
<evidence type="ECO:0000313" key="4">
    <source>
        <dbReference type="Proteomes" id="UP000479691"/>
    </source>
</evidence>
<name>A0A7C8KEX6_ORBOL</name>
<evidence type="ECO:0000313" key="3">
    <source>
        <dbReference type="EMBL" id="KAF3159978.1"/>
    </source>
</evidence>
<keyword evidence="2" id="KW-0812">Transmembrane</keyword>
<reference evidence="3 4" key="1">
    <citation type="submission" date="2019-06" db="EMBL/GenBank/DDBJ databases">
        <authorList>
            <person name="Palmer J.M."/>
        </authorList>
    </citation>
    <scope>NUCLEOTIDE SEQUENCE [LARGE SCALE GENOMIC DNA]</scope>
    <source>
        <strain evidence="3 4">TWF788</strain>
    </source>
</reference>
<feature type="region of interest" description="Disordered" evidence="1">
    <location>
        <begin position="137"/>
        <end position="166"/>
    </location>
</feature>
<feature type="compositionally biased region" description="Low complexity" evidence="1">
    <location>
        <begin position="343"/>
        <end position="359"/>
    </location>
</feature>
<accession>A0A7C8KEX6</accession>
<feature type="compositionally biased region" description="Low complexity" evidence="1">
    <location>
        <begin position="211"/>
        <end position="232"/>
    </location>
</feature>
<dbReference type="AlphaFoldDB" id="A0A7C8KEX6"/>
<evidence type="ECO:0000256" key="2">
    <source>
        <dbReference type="SAM" id="Phobius"/>
    </source>
</evidence>
<feature type="transmembrane region" description="Helical" evidence="2">
    <location>
        <begin position="267"/>
        <end position="287"/>
    </location>
</feature>
<evidence type="ECO:0000256" key="1">
    <source>
        <dbReference type="SAM" id="MobiDB-lite"/>
    </source>
</evidence>
<feature type="transmembrane region" description="Helical" evidence="2">
    <location>
        <begin position="30"/>
        <end position="54"/>
    </location>
</feature>
<comment type="caution">
    <text evidence="3">The sequence shown here is derived from an EMBL/GenBank/DDBJ whole genome shotgun (WGS) entry which is preliminary data.</text>
</comment>
<proteinExistence type="predicted"/>
<protein>
    <submittedName>
        <fullName evidence="3">Uncharacterized protein</fullName>
    </submittedName>
</protein>
<gene>
    <name evidence="3" type="ORF">TWF788_003439</name>
</gene>